<dbReference type="InterPro" id="IPR045036">
    <property type="entry name" value="Spartin-like"/>
</dbReference>
<dbReference type="PANTHER" id="PTHR21068">
    <property type="entry name" value="SPARTIN"/>
    <property type="match status" value="1"/>
</dbReference>
<evidence type="ECO:0000313" key="3">
    <source>
        <dbReference type="Proteomes" id="UP001634393"/>
    </source>
</evidence>
<dbReference type="Pfam" id="PF06911">
    <property type="entry name" value="Senescence"/>
    <property type="match status" value="1"/>
</dbReference>
<evidence type="ECO:0000313" key="2">
    <source>
        <dbReference type="EMBL" id="KAL3824853.1"/>
    </source>
</evidence>
<dbReference type="PANTHER" id="PTHR21068:SF36">
    <property type="entry name" value="SENESCENCE_DEHYDRATION-ASSOCIATED PROTEIN-LIKE PROTEIN"/>
    <property type="match status" value="1"/>
</dbReference>
<dbReference type="InterPro" id="IPR009686">
    <property type="entry name" value="Senescence/spartin_C"/>
</dbReference>
<sequence>MNCCKPKRPKTPSSQPEEEFLEIPDNKNVNHQVLLQIPGCKVHLMDEGEVVELGCGIFELARLSDENISLATTVKVGDELQWPLTKDEPVVKLGAFHYLFSLPMNDDKPLSYGVTFSEKNGDNLDLLDSFLKENSLFTITPSSSSSSSRKKDDLNWKDFAPAIDDYNGVLGKAIAGGTGQIVKGIFKVSNAYTNQVQKGGESILTHAIEDKNRVVVPDEKSRKTNKNDVNKKKTAVNKSLKRVRKLSKMTEKMSKSMLDIVGVASGSVIRPMVRSQAGKTFLSMVPGEVLLASLDAVNKIIDAAEAAEKQTLTATSGAVTRMVSQRFGENAGEATEHTLATAGHVAGTAWNVFKIRKAINPASSVSSGMIKNAAKSIKK</sequence>
<gene>
    <name evidence="2" type="ORF">ACJIZ3_020882</name>
</gene>
<accession>A0ABD3SKI0</accession>
<protein>
    <recommendedName>
        <fullName evidence="1">Senescence domain-containing protein</fullName>
    </recommendedName>
</protein>
<dbReference type="Proteomes" id="UP001634393">
    <property type="component" value="Unassembled WGS sequence"/>
</dbReference>
<dbReference type="EMBL" id="JBJXBP010000006">
    <property type="protein sequence ID" value="KAL3824853.1"/>
    <property type="molecule type" value="Genomic_DNA"/>
</dbReference>
<organism evidence="2 3">
    <name type="scientific">Penstemon smallii</name>
    <dbReference type="NCBI Taxonomy" id="265156"/>
    <lineage>
        <taxon>Eukaryota</taxon>
        <taxon>Viridiplantae</taxon>
        <taxon>Streptophyta</taxon>
        <taxon>Embryophyta</taxon>
        <taxon>Tracheophyta</taxon>
        <taxon>Spermatophyta</taxon>
        <taxon>Magnoliopsida</taxon>
        <taxon>eudicotyledons</taxon>
        <taxon>Gunneridae</taxon>
        <taxon>Pentapetalae</taxon>
        <taxon>asterids</taxon>
        <taxon>lamiids</taxon>
        <taxon>Lamiales</taxon>
        <taxon>Plantaginaceae</taxon>
        <taxon>Cheloneae</taxon>
        <taxon>Penstemon</taxon>
    </lineage>
</organism>
<comment type="caution">
    <text evidence="2">The sequence shown here is derived from an EMBL/GenBank/DDBJ whole genome shotgun (WGS) entry which is preliminary data.</text>
</comment>
<name>A0ABD3SKI0_9LAMI</name>
<feature type="domain" description="Senescence" evidence="1">
    <location>
        <begin position="172"/>
        <end position="375"/>
    </location>
</feature>
<proteinExistence type="predicted"/>
<keyword evidence="3" id="KW-1185">Reference proteome</keyword>
<reference evidence="2 3" key="1">
    <citation type="submission" date="2024-12" db="EMBL/GenBank/DDBJ databases">
        <title>The unique morphological basis and parallel evolutionary history of personate flowers in Penstemon.</title>
        <authorList>
            <person name="Depatie T.H."/>
            <person name="Wessinger C.A."/>
        </authorList>
    </citation>
    <scope>NUCLEOTIDE SEQUENCE [LARGE SCALE GENOMIC DNA]</scope>
    <source>
        <strain evidence="2">WTNN_2</strain>
        <tissue evidence="2">Leaf</tissue>
    </source>
</reference>
<dbReference type="AlphaFoldDB" id="A0ABD3SKI0"/>
<evidence type="ECO:0000259" key="1">
    <source>
        <dbReference type="Pfam" id="PF06911"/>
    </source>
</evidence>